<dbReference type="Proteomes" id="UP000288805">
    <property type="component" value="Unassembled WGS sequence"/>
</dbReference>
<evidence type="ECO:0000313" key="2">
    <source>
        <dbReference type="EMBL" id="RVW58521.1"/>
    </source>
</evidence>
<feature type="compositionally biased region" description="Basic and acidic residues" evidence="1">
    <location>
        <begin position="252"/>
        <end position="263"/>
    </location>
</feature>
<name>A0A438FEY9_VITVI</name>
<dbReference type="EMBL" id="QGNW01000945">
    <property type="protein sequence ID" value="RVW58521.1"/>
    <property type="molecule type" value="Genomic_DNA"/>
</dbReference>
<gene>
    <name evidence="2" type="ORF">CK203_107876</name>
</gene>
<protein>
    <submittedName>
        <fullName evidence="2">Uncharacterized protein</fullName>
    </submittedName>
</protein>
<sequence length="394" mass="43656">MHPKRDIVASGVSTQGGAIVWAGQSPARPLPNKPSELLNEREFRERFQIPNGVSIQLLEGGPISVEKDGDHTICFTKEQLTQGSVFLFPLFSSSFFTTREFRLLTFIPILAASIPSLQLVTGLLDSIKGVAKGHVLVRGPWAGLMVHPEKEFLSVRSLRIPGTDRRGRLVEWVEKASFLRLNKLFEIVPSERNYQTLLSIWNLAALAQDSKPYIPNIIPRRLPKEVVAGEHFVLQDLLFYAVAREADAQARQERLSHKEERRQKGTLRRAPGEKRPAESSLLRRVPDANRSRPSVPADECLALPVGEESEVDQPVPPCSELEDDQLAVAVKLVAKELGSSSTEPAPPTLIVIDETIAEGMKSPCRESDHLAIVVADKPIARRPIVPHDLQAGFD</sequence>
<accession>A0A438FEY9</accession>
<feature type="region of interest" description="Disordered" evidence="1">
    <location>
        <begin position="252"/>
        <end position="296"/>
    </location>
</feature>
<evidence type="ECO:0000256" key="1">
    <source>
        <dbReference type="SAM" id="MobiDB-lite"/>
    </source>
</evidence>
<evidence type="ECO:0000313" key="3">
    <source>
        <dbReference type="Proteomes" id="UP000288805"/>
    </source>
</evidence>
<dbReference type="AlphaFoldDB" id="A0A438FEY9"/>
<reference evidence="2 3" key="1">
    <citation type="journal article" date="2018" name="PLoS Genet.">
        <title>Population sequencing reveals clonal diversity and ancestral inbreeding in the grapevine cultivar Chardonnay.</title>
        <authorList>
            <person name="Roach M.J."/>
            <person name="Johnson D.L."/>
            <person name="Bohlmann J."/>
            <person name="van Vuuren H.J."/>
            <person name="Jones S.J."/>
            <person name="Pretorius I.S."/>
            <person name="Schmidt S.A."/>
            <person name="Borneman A.R."/>
        </authorList>
    </citation>
    <scope>NUCLEOTIDE SEQUENCE [LARGE SCALE GENOMIC DNA]</scope>
    <source>
        <strain evidence="3">cv. Chardonnay</strain>
        <tissue evidence="2">Leaf</tissue>
    </source>
</reference>
<comment type="caution">
    <text evidence="2">The sequence shown here is derived from an EMBL/GenBank/DDBJ whole genome shotgun (WGS) entry which is preliminary data.</text>
</comment>
<proteinExistence type="predicted"/>
<organism evidence="2 3">
    <name type="scientific">Vitis vinifera</name>
    <name type="common">Grape</name>
    <dbReference type="NCBI Taxonomy" id="29760"/>
    <lineage>
        <taxon>Eukaryota</taxon>
        <taxon>Viridiplantae</taxon>
        <taxon>Streptophyta</taxon>
        <taxon>Embryophyta</taxon>
        <taxon>Tracheophyta</taxon>
        <taxon>Spermatophyta</taxon>
        <taxon>Magnoliopsida</taxon>
        <taxon>eudicotyledons</taxon>
        <taxon>Gunneridae</taxon>
        <taxon>Pentapetalae</taxon>
        <taxon>rosids</taxon>
        <taxon>Vitales</taxon>
        <taxon>Vitaceae</taxon>
        <taxon>Viteae</taxon>
        <taxon>Vitis</taxon>
    </lineage>
</organism>